<accession>A0ABT6MEB4</accession>
<organism evidence="5 6">
    <name type="scientific">Prescottella agglutinans</name>
    <dbReference type="NCBI Taxonomy" id="1644129"/>
    <lineage>
        <taxon>Bacteria</taxon>
        <taxon>Bacillati</taxon>
        <taxon>Actinomycetota</taxon>
        <taxon>Actinomycetes</taxon>
        <taxon>Mycobacteriales</taxon>
        <taxon>Nocardiaceae</taxon>
        <taxon>Prescottella</taxon>
    </lineage>
</organism>
<keyword evidence="6" id="KW-1185">Reference proteome</keyword>
<dbReference type="InterPro" id="IPR042099">
    <property type="entry name" value="ANL_N_sf"/>
</dbReference>
<gene>
    <name evidence="5" type="ORF">M2280_003878</name>
</gene>
<dbReference type="InterPro" id="IPR000873">
    <property type="entry name" value="AMP-dep_synth/lig_dom"/>
</dbReference>
<dbReference type="EC" id="6.2.1.-" evidence="5"/>
<evidence type="ECO:0000256" key="1">
    <source>
        <dbReference type="ARBA" id="ARBA00006432"/>
    </source>
</evidence>
<dbReference type="InterPro" id="IPR045851">
    <property type="entry name" value="AMP-bd_C_sf"/>
</dbReference>
<dbReference type="GO" id="GO:0016874">
    <property type="term" value="F:ligase activity"/>
    <property type="evidence" value="ECO:0007669"/>
    <property type="project" value="UniProtKB-KW"/>
</dbReference>
<comment type="similarity">
    <text evidence="1">Belongs to the ATP-dependent AMP-binding enzyme family.</text>
</comment>
<feature type="domain" description="AMP-binding enzyme C-terminal" evidence="4">
    <location>
        <begin position="451"/>
        <end position="527"/>
    </location>
</feature>
<dbReference type="PANTHER" id="PTHR43201:SF5">
    <property type="entry name" value="MEDIUM-CHAIN ACYL-COA LIGASE ACSF2, MITOCHONDRIAL"/>
    <property type="match status" value="1"/>
</dbReference>
<dbReference type="Pfam" id="PF00501">
    <property type="entry name" value="AMP-binding"/>
    <property type="match status" value="1"/>
</dbReference>
<protein>
    <submittedName>
        <fullName evidence="5">Fatty-acyl-CoA synthase</fullName>
        <ecNumber evidence="5">6.2.1.-</ecNumber>
    </submittedName>
</protein>
<evidence type="ECO:0000313" key="5">
    <source>
        <dbReference type="EMBL" id="MDH6282641.1"/>
    </source>
</evidence>
<dbReference type="PANTHER" id="PTHR43201">
    <property type="entry name" value="ACYL-COA SYNTHETASE"/>
    <property type="match status" value="1"/>
</dbReference>
<dbReference type="Gene3D" id="3.30.300.30">
    <property type="match status" value="1"/>
</dbReference>
<feature type="domain" description="AMP-dependent synthetase/ligase" evidence="3">
    <location>
        <begin position="32"/>
        <end position="400"/>
    </location>
</feature>
<evidence type="ECO:0000313" key="6">
    <source>
        <dbReference type="Proteomes" id="UP001160334"/>
    </source>
</evidence>
<comment type="caution">
    <text evidence="5">The sequence shown here is derived from an EMBL/GenBank/DDBJ whole genome shotgun (WGS) entry which is preliminary data.</text>
</comment>
<evidence type="ECO:0000259" key="3">
    <source>
        <dbReference type="Pfam" id="PF00501"/>
    </source>
</evidence>
<dbReference type="Gene3D" id="3.40.50.12780">
    <property type="entry name" value="N-terminal domain of ligase-like"/>
    <property type="match status" value="1"/>
</dbReference>
<reference evidence="5 6" key="1">
    <citation type="submission" date="2023-04" db="EMBL/GenBank/DDBJ databases">
        <title>Forest soil microbial communities from Buena Vista Peninsula, Colon Province, Panama.</title>
        <authorList>
            <person name="Bouskill N."/>
        </authorList>
    </citation>
    <scope>NUCLEOTIDE SEQUENCE [LARGE SCALE GENOMIC DNA]</scope>
    <source>
        <strain evidence="5 6">CFH S0262</strain>
    </source>
</reference>
<dbReference type="SUPFAM" id="SSF56801">
    <property type="entry name" value="Acetyl-CoA synthetase-like"/>
    <property type="match status" value="1"/>
</dbReference>
<dbReference type="InterPro" id="IPR025110">
    <property type="entry name" value="AMP-bd_C"/>
</dbReference>
<dbReference type="PROSITE" id="PS00455">
    <property type="entry name" value="AMP_BINDING"/>
    <property type="match status" value="1"/>
</dbReference>
<sequence>MTSALDIRTLAESLWPVDDSVPLVDQTVGDVLRERAREFGDRTAVVGVAHGTGETRRLTYTQLHDEASRVANALLRLARPGDFVALWAPNVVEWPIVMFGAALAGVRLVALNPVLREDELVYALDHSGSTTLIHADASRGYDMAAVVAAAAPRCDSLAHVVSLSETDRWIAAEPLDPAAAGPDASDADAPVMLQYTSGTTGLPKGVLLRHRSLVNVARFTLEGIESPPNPVAVNPLPMFHTASCVIGTLGTIWMGGTMILIEQFTPAGTLKALRDEGASVFYYVPTILGAVLEAARTSPEPAPKVLRVLGGGANVPGPMIEATEDIFGATVHNLYGQTELAPVLTLTRTLDSRGDQVNTSGRPIPQVEVKIVDPVDGTLVPLGESGEICARGFQQMIEYLGNPEATAATVDRDGWLHTGDLGAFDSRGTLRITGRLKDLIIRGGENVAPAEVESCLIAHDGVLQVAVVGVDDEKWGEAIAAVVVPRGNAAPGLRQSLIDHCTDRLSKFKVPRDWYLASELPTTPSGKIQKFRLRDTIMSGDVTSMP</sequence>
<evidence type="ECO:0000259" key="4">
    <source>
        <dbReference type="Pfam" id="PF13193"/>
    </source>
</evidence>
<dbReference type="EMBL" id="JARXVC010000011">
    <property type="protein sequence ID" value="MDH6282641.1"/>
    <property type="molecule type" value="Genomic_DNA"/>
</dbReference>
<dbReference type="RefSeq" id="WP_280761945.1">
    <property type="nucleotide sequence ID" value="NZ_JARXVC010000011.1"/>
</dbReference>
<keyword evidence="2 5" id="KW-0436">Ligase</keyword>
<name>A0ABT6MEB4_9NOCA</name>
<dbReference type="Proteomes" id="UP001160334">
    <property type="component" value="Unassembled WGS sequence"/>
</dbReference>
<dbReference type="InterPro" id="IPR020845">
    <property type="entry name" value="AMP-binding_CS"/>
</dbReference>
<dbReference type="Pfam" id="PF13193">
    <property type="entry name" value="AMP-binding_C"/>
    <property type="match status" value="1"/>
</dbReference>
<proteinExistence type="inferred from homology"/>
<evidence type="ECO:0000256" key="2">
    <source>
        <dbReference type="ARBA" id="ARBA00022598"/>
    </source>
</evidence>